<feature type="region of interest" description="Disordered" evidence="1">
    <location>
        <begin position="672"/>
        <end position="707"/>
    </location>
</feature>
<feature type="compositionally biased region" description="Polar residues" evidence="1">
    <location>
        <begin position="616"/>
        <end position="625"/>
    </location>
</feature>
<dbReference type="AlphaFoldDB" id="A0A8E2DKC4"/>
<evidence type="ECO:0000313" key="3">
    <source>
        <dbReference type="Proteomes" id="UP000250043"/>
    </source>
</evidence>
<evidence type="ECO:0000313" key="2">
    <source>
        <dbReference type="EMBL" id="OCH85648.1"/>
    </source>
</evidence>
<organism evidence="2 3">
    <name type="scientific">Obba rivulosa</name>
    <dbReference type="NCBI Taxonomy" id="1052685"/>
    <lineage>
        <taxon>Eukaryota</taxon>
        <taxon>Fungi</taxon>
        <taxon>Dikarya</taxon>
        <taxon>Basidiomycota</taxon>
        <taxon>Agaricomycotina</taxon>
        <taxon>Agaricomycetes</taxon>
        <taxon>Polyporales</taxon>
        <taxon>Gelatoporiaceae</taxon>
        <taxon>Obba</taxon>
    </lineage>
</organism>
<feature type="compositionally biased region" description="Low complexity" evidence="1">
    <location>
        <begin position="688"/>
        <end position="707"/>
    </location>
</feature>
<sequence length="707" mass="77763">MSDGPYNVLSRNLCPRHRTKSTLQPGEPIKGDITPSIESADARVYRNDIVAKEPHFDTQCSDTMSKIEQEVWWGLRYGMEEEMRELHGDDWLTEYLHDLHGLLEFRLSIAQQVDANPSTRHELHKYTRLLAMHYQLWDLLSQGYDALRQVSMDRALIVDGRCVNMKVAMHRGVIAEQQRVSSQGDLPIIAPFGRHPTSAGYMLIVLYGGIVLEWAGDWFLPVGVTGECDGLASQCKSIQDMGLLDSEGPRMASNNTILVIVAMTGNCLVELRGPSLPDQGWPCGFGVPSALSNFSDNTPHFNSHTTRSLAIEQALLEKAYTSAEVRAILQKKKYGSQRKVCSIITALYLEKFSEPRKAETGAEFAFRLSILKSHQARKGKSRLPAEMEEEYSWDRDISGWNLYKKERAALKEDTESEAKDGPRKVGSIKDWTEQTRAEWNGFAEETRAEWNRYVRCFDTRMEATVEAWHDRTGFVTFAMSGGIDQYGTLVAYIKCSGEDKNGRSFEQCLISTPGFSRDCLCNMFESFLLDCFKGGKVAWDGGYARDEKSMSPVRNTSATPIPTTPMVQAMSSSKATDVPGTLGSASCTSTNGAIPITPVVQAMSSSKGLDVPGTPGSASCTSTNGRIPPTPTPVAEAVSPSKATKNVPISLSRNKATDVPVSAKVTAENVRMAKDSAAVSPEPAERISASSSTNKTSSPSPKMDALQ</sequence>
<name>A0A8E2DKC4_9APHY</name>
<gene>
    <name evidence="2" type="ORF">OBBRIDRAFT_807359</name>
</gene>
<protein>
    <submittedName>
        <fullName evidence="2">Uncharacterized protein</fullName>
    </submittedName>
</protein>
<feature type="region of interest" description="Disordered" evidence="1">
    <location>
        <begin position="605"/>
        <end position="641"/>
    </location>
</feature>
<dbReference type="EMBL" id="KV722571">
    <property type="protein sequence ID" value="OCH85648.1"/>
    <property type="molecule type" value="Genomic_DNA"/>
</dbReference>
<accession>A0A8E2DKC4</accession>
<reference evidence="2 3" key="1">
    <citation type="submission" date="2016-07" db="EMBL/GenBank/DDBJ databases">
        <title>Draft genome of the white-rot fungus Obba rivulosa 3A-2.</title>
        <authorList>
            <consortium name="DOE Joint Genome Institute"/>
            <person name="Miettinen O."/>
            <person name="Riley R."/>
            <person name="Acob R."/>
            <person name="Barry K."/>
            <person name="Cullen D."/>
            <person name="De Vries R."/>
            <person name="Hainaut M."/>
            <person name="Hatakka A."/>
            <person name="Henrissat B."/>
            <person name="Hilden K."/>
            <person name="Kuo R."/>
            <person name="Labutti K."/>
            <person name="Lipzen A."/>
            <person name="Makela M.R."/>
            <person name="Sandor L."/>
            <person name="Spatafora J.W."/>
            <person name="Grigoriev I.V."/>
            <person name="Hibbett D.S."/>
        </authorList>
    </citation>
    <scope>NUCLEOTIDE SEQUENCE [LARGE SCALE GENOMIC DNA]</scope>
    <source>
        <strain evidence="2 3">3A-2</strain>
    </source>
</reference>
<evidence type="ECO:0000256" key="1">
    <source>
        <dbReference type="SAM" id="MobiDB-lite"/>
    </source>
</evidence>
<keyword evidence="3" id="KW-1185">Reference proteome</keyword>
<dbReference type="Proteomes" id="UP000250043">
    <property type="component" value="Unassembled WGS sequence"/>
</dbReference>
<proteinExistence type="predicted"/>
<dbReference type="OrthoDB" id="2754443at2759"/>